<dbReference type="SUPFAM" id="SSF53756">
    <property type="entry name" value="UDP-Glycosyltransferase/glycogen phosphorylase"/>
    <property type="match status" value="1"/>
</dbReference>
<sequence length="384" mass="43568">MQHVFIIGSRGLPAKYGGFETFVQELVKHRQSDDLTYHVACLSDEKTGQHSSYMGADCFTVNPPKLGPARVIAYDMQAINYALKLIKEQAIESPIFYILGNTIGAFIAPFARKIHKLGGQLFVNPDGLEWKRSKWSRPVQAYLKYAEKVMTKKADLIISDNQGIESYIQSSYPWSKTTFIAYGTDLTASSLTAQSPKVQDFFTKWQTQEKGYYLIVGRFVPENNYETAIREFMASKTKRNLIIICNQAGNPYFEELRQKTGFDQDPRVKFVGTVYDRDLLTYIRQAAFAYIHGHEVGGTNPGLLEALAHTDLNLVLGVDFNKKVAKQTARYWDKGHGNLASLINEVDGQVDFVQLGREAHQLMAENYTWPKIVGEYEELFLHES</sequence>
<dbReference type="Pfam" id="PF09314">
    <property type="entry name" value="DUF1972"/>
    <property type="match status" value="1"/>
</dbReference>
<dbReference type="InterPro" id="IPR015393">
    <property type="entry name" value="DUF1972"/>
</dbReference>
<dbReference type="EMBL" id="UHFA01000002">
    <property type="protein sequence ID" value="SUN36043.1"/>
    <property type="molecule type" value="Genomic_DNA"/>
</dbReference>
<dbReference type="Gene3D" id="3.40.50.2000">
    <property type="entry name" value="Glycogen Phosphorylase B"/>
    <property type="match status" value="2"/>
</dbReference>
<proteinExistence type="predicted"/>
<evidence type="ECO:0000313" key="3">
    <source>
        <dbReference type="Proteomes" id="UP000254082"/>
    </source>
</evidence>
<dbReference type="Proteomes" id="UP000254082">
    <property type="component" value="Unassembled WGS sequence"/>
</dbReference>
<dbReference type="NCBIfam" id="NF046071">
    <property type="entry name" value="B1-4RhmsylTfaseCps2T"/>
    <property type="match status" value="1"/>
</dbReference>
<dbReference type="GO" id="GO:0016757">
    <property type="term" value="F:glycosyltransferase activity"/>
    <property type="evidence" value="ECO:0007669"/>
    <property type="project" value="TreeGrafter"/>
</dbReference>
<dbReference type="RefSeq" id="WP_003000410.1">
    <property type="nucleotide sequence ID" value="NZ_UHFA01000002.1"/>
</dbReference>
<keyword evidence="3" id="KW-1185">Reference proteome</keyword>
<gene>
    <name evidence="2" type="primary">rgpA</name>
    <name evidence="2" type="ORF">NCTC11391_01086</name>
</gene>
<evidence type="ECO:0000313" key="2">
    <source>
        <dbReference type="EMBL" id="SUN36043.1"/>
    </source>
</evidence>
<reference evidence="2 3" key="1">
    <citation type="submission" date="2018-06" db="EMBL/GenBank/DDBJ databases">
        <authorList>
            <consortium name="Pathogen Informatics"/>
            <person name="Doyle S."/>
        </authorList>
    </citation>
    <scope>NUCLEOTIDE SEQUENCE [LARGE SCALE GENOMIC DNA]</scope>
    <source>
        <strain evidence="3">NCTC 11391</strain>
    </source>
</reference>
<evidence type="ECO:0000259" key="1">
    <source>
        <dbReference type="Pfam" id="PF09314"/>
    </source>
</evidence>
<dbReference type="OrthoDB" id="9792269at2"/>
<keyword evidence="2" id="KW-0808">Transferase</keyword>
<organism evidence="2 3">
    <name type="scientific">Streptococcus downei MFe28</name>
    <dbReference type="NCBI Taxonomy" id="764290"/>
    <lineage>
        <taxon>Bacteria</taxon>
        <taxon>Bacillati</taxon>
        <taxon>Bacillota</taxon>
        <taxon>Bacilli</taxon>
        <taxon>Lactobacillales</taxon>
        <taxon>Streptococcaceae</taxon>
        <taxon>Streptococcus</taxon>
    </lineage>
</organism>
<dbReference type="AlphaFoldDB" id="A0A380JDV7"/>
<feature type="domain" description="DUF1972" evidence="1">
    <location>
        <begin position="1"/>
        <end position="185"/>
    </location>
</feature>
<name>A0A380JDV7_STRDO</name>
<dbReference type="CDD" id="cd04955">
    <property type="entry name" value="GT4-like"/>
    <property type="match status" value="1"/>
</dbReference>
<protein>
    <submittedName>
        <fullName evidence="2">Rhamnosyltransferase</fullName>
    </submittedName>
</protein>
<accession>A0A380JDV7</accession>
<dbReference type="PANTHER" id="PTHR46401:SF8">
    <property type="entry name" value="BLL6006 PROTEIN"/>
    <property type="match status" value="1"/>
</dbReference>
<dbReference type="PANTHER" id="PTHR46401">
    <property type="entry name" value="GLYCOSYLTRANSFERASE WBBK-RELATED"/>
    <property type="match status" value="1"/>
</dbReference>